<keyword evidence="3" id="KW-1185">Reference proteome</keyword>
<keyword evidence="1" id="KW-0812">Transmembrane</keyword>
<proteinExistence type="predicted"/>
<feature type="transmembrane region" description="Helical" evidence="1">
    <location>
        <begin position="65"/>
        <end position="91"/>
    </location>
</feature>
<dbReference type="InParanoid" id="L2GRK1"/>
<organism evidence="2 3">
    <name type="scientific">Vavraia culicis (isolate floridensis)</name>
    <name type="common">Microsporidian parasite</name>
    <dbReference type="NCBI Taxonomy" id="948595"/>
    <lineage>
        <taxon>Eukaryota</taxon>
        <taxon>Fungi</taxon>
        <taxon>Fungi incertae sedis</taxon>
        <taxon>Microsporidia</taxon>
        <taxon>Pleistophoridae</taxon>
        <taxon>Vavraia</taxon>
    </lineage>
</organism>
<dbReference type="Proteomes" id="UP000011081">
    <property type="component" value="Unassembled WGS sequence"/>
</dbReference>
<accession>L2GRK1</accession>
<keyword evidence="1" id="KW-0472">Membrane</keyword>
<gene>
    <name evidence="2" type="ORF">VCUG_02513</name>
</gene>
<evidence type="ECO:0000256" key="1">
    <source>
        <dbReference type="SAM" id="Phobius"/>
    </source>
</evidence>
<protein>
    <submittedName>
        <fullName evidence="2">Uncharacterized protein</fullName>
    </submittedName>
</protein>
<dbReference type="EMBL" id="GL877473">
    <property type="protein sequence ID" value="ELA46002.1"/>
    <property type="molecule type" value="Genomic_DNA"/>
</dbReference>
<name>L2GRK1_VAVCU</name>
<evidence type="ECO:0000313" key="2">
    <source>
        <dbReference type="EMBL" id="ELA46002.1"/>
    </source>
</evidence>
<dbReference type="AlphaFoldDB" id="L2GRK1"/>
<evidence type="ECO:0000313" key="3">
    <source>
        <dbReference type="Proteomes" id="UP000011081"/>
    </source>
</evidence>
<keyword evidence="1" id="KW-1133">Transmembrane helix</keyword>
<dbReference type="GeneID" id="19880374"/>
<sequence>MTPKLWTILYFNVNFSTKYLKNDVLINYMGMRSRYEGRTKVMWLFLSERCWHDLLHFLDSSVLRLLFAVNVGPWCLIWCILVSGITIALAIRDLLEVMSVAIKACASSWVSPLSTLTNELTLYIP</sequence>
<dbReference type="VEuPathDB" id="MicrosporidiaDB:VCUG_02513"/>
<dbReference type="RefSeq" id="XP_008075520.1">
    <property type="nucleotide sequence ID" value="XM_008077329.1"/>
</dbReference>
<dbReference type="HOGENOM" id="CLU_1994341_0_0_1"/>
<reference evidence="3" key="1">
    <citation type="submission" date="2011-03" db="EMBL/GenBank/DDBJ databases">
        <title>The genome sequence of Vavraia culicis strain floridensis.</title>
        <authorList>
            <consortium name="The Broad Institute Genome Sequencing Platform"/>
            <person name="Cuomo C."/>
            <person name="Becnel J."/>
            <person name="Sanscrainte N."/>
            <person name="Young S.K."/>
            <person name="Zeng Q."/>
            <person name="Gargeya S."/>
            <person name="Fitzgerald M."/>
            <person name="Haas B."/>
            <person name="Abouelleil A."/>
            <person name="Alvarado L."/>
            <person name="Arachchi H.M."/>
            <person name="Berlin A."/>
            <person name="Chapman S.B."/>
            <person name="Gearin G."/>
            <person name="Goldberg J."/>
            <person name="Griggs A."/>
            <person name="Gujja S."/>
            <person name="Hansen M."/>
            <person name="Heiman D."/>
            <person name="Howarth C."/>
            <person name="Larimer J."/>
            <person name="Lui A."/>
            <person name="MacDonald P.J.P."/>
            <person name="McCowen C."/>
            <person name="Montmayeur A."/>
            <person name="Murphy C."/>
            <person name="Neiman D."/>
            <person name="Pearson M."/>
            <person name="Priest M."/>
            <person name="Roberts A."/>
            <person name="Saif S."/>
            <person name="Shea T."/>
            <person name="Sisk P."/>
            <person name="Stolte C."/>
            <person name="Sykes S."/>
            <person name="Wortman J."/>
            <person name="Nusbaum C."/>
            <person name="Birren B."/>
        </authorList>
    </citation>
    <scope>NUCLEOTIDE SEQUENCE [LARGE SCALE GENOMIC DNA]</scope>
    <source>
        <strain evidence="3">floridensis</strain>
    </source>
</reference>